<comment type="caution">
    <text evidence="4">The sequence shown here is derived from an EMBL/GenBank/DDBJ whole genome shotgun (WGS) entry which is preliminary data.</text>
</comment>
<evidence type="ECO:0000259" key="2">
    <source>
        <dbReference type="Pfam" id="PF18181"/>
    </source>
</evidence>
<evidence type="ECO:0000313" key="5">
    <source>
        <dbReference type="Proteomes" id="UP000669179"/>
    </source>
</evidence>
<dbReference type="NCBIfam" id="NF033634">
    <property type="entry name" value="SLATT_1"/>
    <property type="match status" value="1"/>
</dbReference>
<organism evidence="4 5">
    <name type="scientific">Actinomadura barringtoniae</name>
    <dbReference type="NCBI Taxonomy" id="1427535"/>
    <lineage>
        <taxon>Bacteria</taxon>
        <taxon>Bacillati</taxon>
        <taxon>Actinomycetota</taxon>
        <taxon>Actinomycetes</taxon>
        <taxon>Streptosporangiales</taxon>
        <taxon>Thermomonosporaceae</taxon>
        <taxon>Actinomadura</taxon>
    </lineage>
</organism>
<reference evidence="4" key="1">
    <citation type="submission" date="2021-03" db="EMBL/GenBank/DDBJ databases">
        <authorList>
            <person name="Kanchanasin P."/>
            <person name="Saeng-In P."/>
            <person name="Phongsopitanun W."/>
            <person name="Yuki M."/>
            <person name="Kudo T."/>
            <person name="Ohkuma M."/>
            <person name="Tanasupawat S."/>
        </authorList>
    </citation>
    <scope>NUCLEOTIDE SEQUENCE</scope>
    <source>
        <strain evidence="4">GKU 128</strain>
    </source>
</reference>
<gene>
    <name evidence="4" type="ORF">J4573_27910</name>
</gene>
<dbReference type="EMBL" id="JAGEOJ010000011">
    <property type="protein sequence ID" value="MBO2450952.1"/>
    <property type="molecule type" value="Genomic_DNA"/>
</dbReference>
<keyword evidence="1" id="KW-0812">Transmembrane</keyword>
<dbReference type="InterPro" id="IPR041116">
    <property type="entry name" value="SLATT_3"/>
</dbReference>
<feature type="transmembrane region" description="Helical" evidence="1">
    <location>
        <begin position="199"/>
        <end position="218"/>
    </location>
</feature>
<evidence type="ECO:0000313" key="4">
    <source>
        <dbReference type="EMBL" id="MBO2450952.1"/>
    </source>
</evidence>
<keyword evidence="1" id="KW-1133">Transmembrane helix</keyword>
<evidence type="ECO:0000256" key="1">
    <source>
        <dbReference type="SAM" id="Phobius"/>
    </source>
</evidence>
<accession>A0A939T927</accession>
<protein>
    <submittedName>
        <fullName evidence="4">DUF4231 domain-containing protein</fullName>
    </submittedName>
</protein>
<dbReference type="Proteomes" id="UP000669179">
    <property type="component" value="Unassembled WGS sequence"/>
</dbReference>
<feature type="transmembrane region" description="Helical" evidence="1">
    <location>
        <begin position="27"/>
        <end position="49"/>
    </location>
</feature>
<dbReference type="AlphaFoldDB" id="A0A939T927"/>
<evidence type="ECO:0000259" key="3">
    <source>
        <dbReference type="Pfam" id="PF18184"/>
    </source>
</evidence>
<dbReference type="InterPro" id="IPR040884">
    <property type="entry name" value="SLATT_1"/>
</dbReference>
<feature type="domain" description="SMODS and SLOG-associating 2TM effector" evidence="2">
    <location>
        <begin position="171"/>
        <end position="293"/>
    </location>
</feature>
<keyword evidence="1" id="KW-0472">Membrane</keyword>
<dbReference type="Pfam" id="PF18181">
    <property type="entry name" value="SLATT_1"/>
    <property type="match status" value="1"/>
</dbReference>
<feature type="domain" description="SMODS and SLOG-associating 2TM effector" evidence="3">
    <location>
        <begin position="10"/>
        <end position="168"/>
    </location>
</feature>
<feature type="transmembrane region" description="Helical" evidence="1">
    <location>
        <begin position="55"/>
        <end position="77"/>
    </location>
</feature>
<dbReference type="Pfam" id="PF18184">
    <property type="entry name" value="SLATT_3"/>
    <property type="match status" value="1"/>
</dbReference>
<name>A0A939T927_9ACTN</name>
<proteinExistence type="predicted"/>
<keyword evidence="5" id="KW-1185">Reference proteome</keyword>
<dbReference type="NCBIfam" id="NF033610">
    <property type="entry name" value="SLATT_3"/>
    <property type="match status" value="1"/>
</dbReference>
<sequence length="298" mass="32820">MLVLTRDGLPELYRAASRISRRGQRRVVQLNLVLILAGLASGIFALFGGQDGPAWHAWADAMAALWFAVAAVGGAMLNAGRAHRRWFDGRAAAESTKTLTWKYVMRAEPFEDDSTADALFIERLGEIRPMIHGAGSADGVRGGWLLAPDRAISPMMRSLRNAEVPDKRAVYRTHRLADQIRWYQDKAAAADHSSWRWRLATIVLGCCGVAGATARAAGWSDLDALGLAAAGLASIAAWTQLRQYMQNAAAYRLALRELLVIHENSGRPGYDQVTWGDFCERAEYAISREHTMWRARAG</sequence>
<feature type="transmembrane region" description="Helical" evidence="1">
    <location>
        <begin position="224"/>
        <end position="241"/>
    </location>
</feature>